<protein>
    <submittedName>
        <fullName evidence="3">L,D-peptidoglycan transpeptidase YkuD, ErfK/YbiS/YcfS/YnhG family</fullName>
    </submittedName>
</protein>
<feature type="domain" description="L,D-TPase catalytic" evidence="2">
    <location>
        <begin position="1"/>
        <end position="178"/>
    </location>
</feature>
<dbReference type="GO" id="GO:0009252">
    <property type="term" value="P:peptidoglycan biosynthetic process"/>
    <property type="evidence" value="ECO:0007669"/>
    <property type="project" value="UniProtKB-KW"/>
</dbReference>
<gene>
    <name evidence="3" type="ORF">SAMN02982922_5811</name>
</gene>
<dbReference type="GO" id="GO:0071555">
    <property type="term" value="P:cell wall organization"/>
    <property type="evidence" value="ECO:0007669"/>
    <property type="project" value="UniProtKB-UniRule"/>
</dbReference>
<dbReference type="Proteomes" id="UP000193083">
    <property type="component" value="Unassembled WGS sequence"/>
</dbReference>
<dbReference type="GO" id="GO:0008360">
    <property type="term" value="P:regulation of cell shape"/>
    <property type="evidence" value="ECO:0007669"/>
    <property type="project" value="UniProtKB-UniRule"/>
</dbReference>
<dbReference type="AlphaFoldDB" id="A0A1X7PYQ7"/>
<dbReference type="InterPro" id="IPR005490">
    <property type="entry name" value="LD_TPept_cat_dom"/>
</dbReference>
<feature type="active site" description="Proton donor/acceptor" evidence="1">
    <location>
        <position position="142"/>
    </location>
</feature>
<evidence type="ECO:0000256" key="1">
    <source>
        <dbReference type="PROSITE-ProRule" id="PRU01373"/>
    </source>
</evidence>
<dbReference type="PROSITE" id="PS52029">
    <property type="entry name" value="LD_TPASE"/>
    <property type="match status" value="1"/>
</dbReference>
<comment type="pathway">
    <text evidence="1">Cell wall biogenesis; peptidoglycan biosynthesis.</text>
</comment>
<evidence type="ECO:0000313" key="3">
    <source>
        <dbReference type="EMBL" id="SMH57467.1"/>
    </source>
</evidence>
<accession>A0A1X7PYQ7</accession>
<dbReference type="GO" id="GO:0016740">
    <property type="term" value="F:transferase activity"/>
    <property type="evidence" value="ECO:0007669"/>
    <property type="project" value="InterPro"/>
</dbReference>
<dbReference type="RefSeq" id="WP_085467363.1">
    <property type="nucleotide sequence ID" value="NZ_FXBL01000004.1"/>
</dbReference>
<dbReference type="Pfam" id="PF03734">
    <property type="entry name" value="YkuD"/>
    <property type="match status" value="1"/>
</dbReference>
<organism evidence="3 4">
    <name type="scientific">Mesorhizobium australicum</name>
    <dbReference type="NCBI Taxonomy" id="536018"/>
    <lineage>
        <taxon>Bacteria</taxon>
        <taxon>Pseudomonadati</taxon>
        <taxon>Pseudomonadota</taxon>
        <taxon>Alphaproteobacteria</taxon>
        <taxon>Hyphomicrobiales</taxon>
        <taxon>Phyllobacteriaceae</taxon>
        <taxon>Mesorhizobium</taxon>
    </lineage>
</organism>
<evidence type="ECO:0000259" key="2">
    <source>
        <dbReference type="PROSITE" id="PS52029"/>
    </source>
</evidence>
<keyword evidence="4" id="KW-1185">Reference proteome</keyword>
<keyword evidence="1" id="KW-0961">Cell wall biogenesis/degradation</keyword>
<keyword evidence="1" id="KW-0573">Peptidoglycan synthesis</keyword>
<dbReference type="PANTHER" id="PTHR38589">
    <property type="entry name" value="BLR0621 PROTEIN"/>
    <property type="match status" value="1"/>
</dbReference>
<keyword evidence="1" id="KW-0133">Cell shape</keyword>
<evidence type="ECO:0000313" key="4">
    <source>
        <dbReference type="Proteomes" id="UP000193083"/>
    </source>
</evidence>
<name>A0A1X7PYQ7_9HYPH</name>
<proteinExistence type="predicted"/>
<reference evidence="3 4" key="1">
    <citation type="submission" date="2017-04" db="EMBL/GenBank/DDBJ databases">
        <authorList>
            <person name="Afonso C.L."/>
            <person name="Miller P.J."/>
            <person name="Scott M.A."/>
            <person name="Spackman E."/>
            <person name="Goraichik I."/>
            <person name="Dimitrov K.M."/>
            <person name="Suarez D.L."/>
            <person name="Swayne D.E."/>
        </authorList>
    </citation>
    <scope>NUCLEOTIDE SEQUENCE [LARGE SCALE GENOMIC DNA]</scope>
    <source>
        <strain evidence="3 4">B5P</strain>
    </source>
</reference>
<dbReference type="EMBL" id="FXBL01000004">
    <property type="protein sequence ID" value="SMH57467.1"/>
    <property type="molecule type" value="Genomic_DNA"/>
</dbReference>
<feature type="active site" description="Nucleophile" evidence="1">
    <location>
        <position position="154"/>
    </location>
</feature>
<dbReference type="PANTHER" id="PTHR38589:SF1">
    <property type="entry name" value="BLR0621 PROTEIN"/>
    <property type="match status" value="1"/>
</dbReference>
<sequence length="179" mass="20320">MTDFRLPRTIFGVRHRPGKASQGILSLEGRTFRCALGKGGIAALKREGDGATPLADLRVLGGYYRSDGVVPRRDRLGLTRIADDLGWCDAPDDRNYNRPVRLPYQASHERMRRRDRLYDVCIVLDWNISPRRRNCGSAIFLHIARPGYLPTEGCIALSPRDMQVILPLLSTRTVFRVMR</sequence>